<dbReference type="RefSeq" id="XP_045569603.1">
    <property type="nucleotide sequence ID" value="XM_045713647.1"/>
</dbReference>
<organism evidence="1 2">
    <name type="scientific">Salmo salar</name>
    <name type="common">Atlantic salmon</name>
    <dbReference type="NCBI Taxonomy" id="8030"/>
    <lineage>
        <taxon>Eukaryota</taxon>
        <taxon>Metazoa</taxon>
        <taxon>Chordata</taxon>
        <taxon>Craniata</taxon>
        <taxon>Vertebrata</taxon>
        <taxon>Euteleostomi</taxon>
        <taxon>Actinopterygii</taxon>
        <taxon>Neopterygii</taxon>
        <taxon>Teleostei</taxon>
        <taxon>Protacanthopterygii</taxon>
        <taxon>Salmoniformes</taxon>
        <taxon>Salmonidae</taxon>
        <taxon>Salmoninae</taxon>
        <taxon>Salmo</taxon>
    </lineage>
</organism>
<sequence length="307" mass="34985">MVPHMLEMQPSSMCWDNIDNACENARSREWSDGDGYSRHNMAHWESDPPAGERQYLTQKESEHQWLNREDEAAMRAHYNSQRQNSQMDFRGHRAQETQTPPLYHQEHHRMAQSQNIRDWPNLYGPLRGQAPPNVNLHRSGERTETWAKHEPHFPSNDFLTPLNVERGHEDISHHHNTDQDYMFGWIVNHNNLHYLESKWQMLDPTHSNGHANEPSRGILLNAQGDVLGVVSVEILGVVLVYVLEVVLVDVLGVVLGVGLVDVRGVGLVDVLGPIPAGHPGRSSRLSMSTLLKLRQTVLQTFKTSTSF</sequence>
<reference evidence="2" key="1">
    <citation type="submission" date="2025-08" db="UniProtKB">
        <authorList>
            <consortium name="RefSeq"/>
        </authorList>
    </citation>
    <scope>IDENTIFICATION</scope>
</reference>
<accession>A0ABM3EEU8</accession>
<evidence type="ECO:0000313" key="1">
    <source>
        <dbReference type="Proteomes" id="UP001652741"/>
    </source>
</evidence>
<protein>
    <submittedName>
        <fullName evidence="2">Uncharacterized protein</fullName>
    </submittedName>
</protein>
<dbReference type="GeneID" id="123739086"/>
<keyword evidence="1" id="KW-1185">Reference proteome</keyword>
<dbReference type="Proteomes" id="UP001652741">
    <property type="component" value="Unplaced"/>
</dbReference>
<name>A0ABM3EEU8_SALSA</name>
<gene>
    <name evidence="2" type="primary">LOC123739086</name>
</gene>
<evidence type="ECO:0000313" key="2">
    <source>
        <dbReference type="RefSeq" id="XP_045569603.1"/>
    </source>
</evidence>
<proteinExistence type="predicted"/>